<comment type="caution">
    <text evidence="2">The sequence shown here is derived from an EMBL/GenBank/DDBJ whole genome shotgun (WGS) entry which is preliminary data.</text>
</comment>
<evidence type="ECO:0000313" key="3">
    <source>
        <dbReference type="Proteomes" id="UP001501353"/>
    </source>
</evidence>
<feature type="transmembrane region" description="Helical" evidence="1">
    <location>
        <begin position="20"/>
        <end position="38"/>
    </location>
</feature>
<reference evidence="3" key="1">
    <citation type="journal article" date="2019" name="Int. J. Syst. Evol. Microbiol.">
        <title>The Global Catalogue of Microorganisms (GCM) 10K type strain sequencing project: providing services to taxonomists for standard genome sequencing and annotation.</title>
        <authorList>
            <consortium name="The Broad Institute Genomics Platform"/>
            <consortium name="The Broad Institute Genome Sequencing Center for Infectious Disease"/>
            <person name="Wu L."/>
            <person name="Ma J."/>
        </authorList>
    </citation>
    <scope>NUCLEOTIDE SEQUENCE [LARGE SCALE GENOMIC DNA]</scope>
    <source>
        <strain evidence="3">JCM 16673</strain>
    </source>
</reference>
<protein>
    <recommendedName>
        <fullName evidence="4">Type 4 fimbrial biogenesis protein PilX N-terminal domain-containing protein</fullName>
    </recommendedName>
</protein>
<dbReference type="RefSeq" id="WP_344764467.1">
    <property type="nucleotide sequence ID" value="NZ_BAAAZE010000012.1"/>
</dbReference>
<sequence length="207" mass="21911">MTTSFQRHHLSGQRGMGATIILFTIALIVLVGAALAYGSRGNSKAFSNESAKVFSSVLLKQSAEYRDAYNRYIFDGGIAANMTFDTAATTGLFNNIKQYGVQQDPPVKAFATPSLWLYNNSVVVTGIGTAGADSIVYVTGLIKEVCEQVNSQMYGVITVPVETALADAAAMATAGATILSPTFTGRATGCIKLVDNSYAFYSTLAEN</sequence>
<dbReference type="Proteomes" id="UP001501353">
    <property type="component" value="Unassembled WGS sequence"/>
</dbReference>
<evidence type="ECO:0000256" key="1">
    <source>
        <dbReference type="SAM" id="Phobius"/>
    </source>
</evidence>
<organism evidence="2 3">
    <name type="scientific">Actimicrobium antarcticum</name>
    <dbReference type="NCBI Taxonomy" id="1051899"/>
    <lineage>
        <taxon>Bacteria</taxon>
        <taxon>Pseudomonadati</taxon>
        <taxon>Pseudomonadota</taxon>
        <taxon>Betaproteobacteria</taxon>
        <taxon>Burkholderiales</taxon>
        <taxon>Oxalobacteraceae</taxon>
        <taxon>Actimicrobium</taxon>
    </lineage>
</organism>
<keyword evidence="1" id="KW-0472">Membrane</keyword>
<keyword evidence="1" id="KW-0812">Transmembrane</keyword>
<proteinExistence type="predicted"/>
<keyword evidence="1" id="KW-1133">Transmembrane helix</keyword>
<evidence type="ECO:0008006" key="4">
    <source>
        <dbReference type="Google" id="ProtNLM"/>
    </source>
</evidence>
<accession>A0ABP7TR71</accession>
<dbReference type="EMBL" id="BAAAZE010000012">
    <property type="protein sequence ID" value="GAA4030029.1"/>
    <property type="molecule type" value="Genomic_DNA"/>
</dbReference>
<name>A0ABP7TR71_9BURK</name>
<gene>
    <name evidence="2" type="ORF">GCM10022212_30370</name>
</gene>
<keyword evidence="3" id="KW-1185">Reference proteome</keyword>
<evidence type="ECO:0000313" key="2">
    <source>
        <dbReference type="EMBL" id="GAA4030029.1"/>
    </source>
</evidence>